<gene>
    <name evidence="1" type="ORF">SAMN04515654_11523</name>
</gene>
<reference evidence="1 2" key="1">
    <citation type="submission" date="2016-10" db="EMBL/GenBank/DDBJ databases">
        <authorList>
            <person name="de Groot N.N."/>
        </authorList>
    </citation>
    <scope>NUCLEOTIDE SEQUENCE [LARGE SCALE GENOMIC DNA]</scope>
    <source>
        <strain evidence="1 2">WG7</strain>
    </source>
</reference>
<dbReference type="Proteomes" id="UP000198945">
    <property type="component" value="Unassembled WGS sequence"/>
</dbReference>
<accession>A0A1G8NHR9</accession>
<dbReference type="AlphaFoldDB" id="A0A1G8NHR9"/>
<dbReference type="RefSeq" id="WP_256335484.1">
    <property type="nucleotide sequence ID" value="NZ_FNEH01000015.1"/>
</dbReference>
<evidence type="ECO:0000313" key="1">
    <source>
        <dbReference type="EMBL" id="SDI79743.1"/>
    </source>
</evidence>
<organism evidence="1 2">
    <name type="scientific">Halanaerobium congolense</name>
    <dbReference type="NCBI Taxonomy" id="54121"/>
    <lineage>
        <taxon>Bacteria</taxon>
        <taxon>Bacillati</taxon>
        <taxon>Bacillota</taxon>
        <taxon>Clostridia</taxon>
        <taxon>Halanaerobiales</taxon>
        <taxon>Halanaerobiaceae</taxon>
        <taxon>Halanaerobium</taxon>
    </lineage>
</organism>
<evidence type="ECO:0000313" key="2">
    <source>
        <dbReference type="Proteomes" id="UP000198945"/>
    </source>
</evidence>
<protein>
    <submittedName>
        <fullName evidence="1">Uncharacterized protein</fullName>
    </submittedName>
</protein>
<name>A0A1G8NHR9_9FIRM</name>
<proteinExistence type="predicted"/>
<sequence>MAYSKKCPDCKGKSYSASKKKWVCPYCGKDLKDVEAEHATG</sequence>
<dbReference type="EMBL" id="FNEH01000015">
    <property type="protein sequence ID" value="SDI79743.1"/>
    <property type="molecule type" value="Genomic_DNA"/>
</dbReference>